<evidence type="ECO:0008006" key="4">
    <source>
        <dbReference type="Google" id="ProtNLM"/>
    </source>
</evidence>
<organism evidence="2 3">
    <name type="scientific">Limnovirga soli</name>
    <dbReference type="NCBI Taxonomy" id="2656915"/>
    <lineage>
        <taxon>Bacteria</taxon>
        <taxon>Pseudomonadati</taxon>
        <taxon>Bacteroidota</taxon>
        <taxon>Chitinophagia</taxon>
        <taxon>Chitinophagales</taxon>
        <taxon>Chitinophagaceae</taxon>
        <taxon>Limnovirga</taxon>
    </lineage>
</organism>
<protein>
    <recommendedName>
        <fullName evidence="4">YD repeat-containing protein</fullName>
    </recommendedName>
</protein>
<proteinExistence type="predicted"/>
<comment type="caution">
    <text evidence="2">The sequence shown here is derived from an EMBL/GenBank/DDBJ whole genome shotgun (WGS) entry which is preliminary data.</text>
</comment>
<gene>
    <name evidence="2" type="ORF">GD597_01775</name>
</gene>
<accession>A0A8J8JSK4</accession>
<feature type="chain" id="PRO_5035320043" description="YD repeat-containing protein" evidence="1">
    <location>
        <begin position="20"/>
        <end position="274"/>
    </location>
</feature>
<sequence length="274" mass="31973">MKYSGLFLVFLCTFSFCQAQYYYNDIITTQQNNKQYMTLTINNTKQVSAKSFEANNEPTSDFLLEQKITNNNTQITTTTSYPSTGKTISVSLYNNNKIVKTTDSADNVKTTTTYTYNNKNIISTNTITEDAFMANSSQETHQWQYENNVPVKMLLIKNSTDTTIIEFIKDEQGNIAEEHWKKKGSTIEKFYYYYNNKRQLTDVVRFNIKARRLLPDFLFEYNNDGTIAQFTQVPQGSDNYLVWKYLYLPNGLKDKEICFNKKKEKVGTIEYSYK</sequence>
<dbReference type="EMBL" id="WHPF01000001">
    <property type="protein sequence ID" value="NNV54170.1"/>
    <property type="molecule type" value="Genomic_DNA"/>
</dbReference>
<reference evidence="2" key="1">
    <citation type="submission" date="2019-10" db="EMBL/GenBank/DDBJ databases">
        <title>Draft genome sequence of Panacibacter sp. KCS-6.</title>
        <authorList>
            <person name="Yim K.J."/>
        </authorList>
    </citation>
    <scope>NUCLEOTIDE SEQUENCE</scope>
    <source>
        <strain evidence="2">KCS-6</strain>
    </source>
</reference>
<evidence type="ECO:0000256" key="1">
    <source>
        <dbReference type="SAM" id="SignalP"/>
    </source>
</evidence>
<dbReference type="Proteomes" id="UP000598971">
    <property type="component" value="Unassembled WGS sequence"/>
</dbReference>
<name>A0A8J8JSK4_9BACT</name>
<evidence type="ECO:0000313" key="3">
    <source>
        <dbReference type="Proteomes" id="UP000598971"/>
    </source>
</evidence>
<evidence type="ECO:0000313" key="2">
    <source>
        <dbReference type="EMBL" id="NNV54170.1"/>
    </source>
</evidence>
<dbReference type="AlphaFoldDB" id="A0A8J8JSK4"/>
<dbReference type="RefSeq" id="WP_171606075.1">
    <property type="nucleotide sequence ID" value="NZ_WHPF01000001.1"/>
</dbReference>
<keyword evidence="1" id="KW-0732">Signal</keyword>
<keyword evidence="3" id="KW-1185">Reference proteome</keyword>
<feature type="signal peptide" evidence="1">
    <location>
        <begin position="1"/>
        <end position="19"/>
    </location>
</feature>